<protein>
    <submittedName>
        <fullName evidence="5">Glycosyltransferase EpsD</fullName>
        <ecNumber evidence="5">2.4.-.-</ecNumber>
    </submittedName>
</protein>
<keyword evidence="1 5" id="KW-0328">Glycosyltransferase</keyword>
<reference evidence="5 6" key="1">
    <citation type="journal article" date="2021" name="Int. J. Syst. Evol. Microbiol.">
        <title>Classification of three corynebacterial strains isolated from a small paddock in North Rhine-Westphalia: proposal of &lt;i&gt;Corynebacterium kalinowskii&lt;/i&gt; sp. nov., &lt;i&gt;Corynebacterium comes&lt;/i&gt; sp. nov. and &lt;i&gt;Corynebacterium occultum&lt;/i&gt; sp. nov.</title>
        <authorList>
            <person name="Schaffert L."/>
            <person name="Ruwe M."/>
            <person name="Milse J."/>
            <person name="Hanuschka K."/>
            <person name="Ortseifen V."/>
            <person name="Droste J."/>
            <person name="Brandt D."/>
            <person name="Schl L."/>
            <person name="Kutter Y."/>
            <person name="Vinke S."/>
            <person name="Vieh P."/>
            <person name="Jacob L."/>
            <person name="L N.C."/>
            <person name="Schulte-Berndt E."/>
            <person name="Hain C."/>
            <person name="Linder M."/>
            <person name="Schmidt P."/>
            <person name="Wollenschl L."/>
            <person name="Luttermann T."/>
            <person name="Thieme E."/>
            <person name="Hassa J."/>
            <person name="Haak M."/>
            <person name="Wittchen M."/>
            <person name="Mentz A."/>
            <person name="Persicke M."/>
            <person name="Busche T."/>
            <person name="R C."/>
        </authorList>
    </citation>
    <scope>NUCLEOTIDE SEQUENCE [LARGE SCALE GENOMIC DNA]</scope>
    <source>
        <strain evidence="5 6">2019</strain>
    </source>
</reference>
<dbReference type="GO" id="GO:0016757">
    <property type="term" value="F:glycosyltransferase activity"/>
    <property type="evidence" value="ECO:0007669"/>
    <property type="project" value="UniProtKB-KW"/>
</dbReference>
<dbReference type="AlphaFoldDB" id="A0A6B8VZK2"/>
<evidence type="ECO:0000256" key="1">
    <source>
        <dbReference type="ARBA" id="ARBA00022676"/>
    </source>
</evidence>
<feature type="domain" description="Glycosyl transferase family 1" evidence="3">
    <location>
        <begin position="198"/>
        <end position="361"/>
    </location>
</feature>
<dbReference type="PANTHER" id="PTHR12526:SF636">
    <property type="entry name" value="BLL3647 PROTEIN"/>
    <property type="match status" value="1"/>
</dbReference>
<dbReference type="PANTHER" id="PTHR12526">
    <property type="entry name" value="GLYCOSYLTRANSFERASE"/>
    <property type="match status" value="1"/>
</dbReference>
<evidence type="ECO:0000256" key="2">
    <source>
        <dbReference type="ARBA" id="ARBA00022679"/>
    </source>
</evidence>
<dbReference type="KEGG" id="ccoe:CETAM_09490"/>
<proteinExistence type="predicted"/>
<evidence type="ECO:0000259" key="4">
    <source>
        <dbReference type="Pfam" id="PF13579"/>
    </source>
</evidence>
<feature type="domain" description="Glycosyltransferase subfamily 4-like N-terminal" evidence="4">
    <location>
        <begin position="28"/>
        <end position="172"/>
    </location>
</feature>
<evidence type="ECO:0000313" key="6">
    <source>
        <dbReference type="Proteomes" id="UP000425178"/>
    </source>
</evidence>
<dbReference type="Proteomes" id="UP000425178">
    <property type="component" value="Chromosome"/>
</dbReference>
<dbReference type="EC" id="2.4.-.-" evidence="5"/>
<name>A0A6B8VZK2_9CORY</name>
<dbReference type="SUPFAM" id="SSF53756">
    <property type="entry name" value="UDP-Glycosyltransferase/glycogen phosphorylase"/>
    <property type="match status" value="1"/>
</dbReference>
<sequence length="401" mass="43918">MNKTSAESDRKLVVGVTVGASAFSLLRGQLEWFRLSGWEVTLVSTPDEAAKRAAERERVPLIGIHMHRGISPVEDIVSLAKWLRMLRTHRPTAVNVGTPKAALLGALAAWLVRVPRRLYVVRGLRLEGTSGPLSWLLWCMEKLTMRLATDVLYVSKSLAQEAGRRRLLPKHKAWLIGSGSSNGVNAQAILERAESVDRNALRTELGFKSDDFVAGFIGRITRDKGIDTLLRALRAPSLRNDVRGLLIGQVEDPSLAEEIKSLGDRIKSVPWTNDVWGHLPAMDALCLPTLREGFPNVVLEAAAAGVPTITTRATGAIDSVVPGKTGILIEVGDYQALVNGLNELCNDSVLCRRLGQAAKKRAFEEYTQENIWKGLQEIMTGQNTPEHASRACQEGVEVSRS</sequence>
<dbReference type="RefSeq" id="WP_156228626.1">
    <property type="nucleotide sequence ID" value="NZ_CP046453.1"/>
</dbReference>
<dbReference type="Pfam" id="PF00534">
    <property type="entry name" value="Glycos_transf_1"/>
    <property type="match status" value="1"/>
</dbReference>
<dbReference type="InterPro" id="IPR001296">
    <property type="entry name" value="Glyco_trans_1"/>
</dbReference>
<evidence type="ECO:0000313" key="5">
    <source>
        <dbReference type="EMBL" id="QGU05147.1"/>
    </source>
</evidence>
<dbReference type="EMBL" id="CP046453">
    <property type="protein sequence ID" value="QGU05147.1"/>
    <property type="molecule type" value="Genomic_DNA"/>
</dbReference>
<evidence type="ECO:0000259" key="3">
    <source>
        <dbReference type="Pfam" id="PF00534"/>
    </source>
</evidence>
<dbReference type="Gene3D" id="3.40.50.2000">
    <property type="entry name" value="Glycogen Phosphorylase B"/>
    <property type="match status" value="2"/>
</dbReference>
<dbReference type="InterPro" id="IPR028098">
    <property type="entry name" value="Glyco_trans_4-like_N"/>
</dbReference>
<accession>A0A6B8VZK2</accession>
<gene>
    <name evidence="5" type="primary">epsD</name>
    <name evidence="5" type="ORF">CETAM_09490</name>
</gene>
<dbReference type="Pfam" id="PF13579">
    <property type="entry name" value="Glyco_trans_4_4"/>
    <property type="match status" value="1"/>
</dbReference>
<keyword evidence="6" id="KW-1185">Reference proteome</keyword>
<organism evidence="5 6">
    <name type="scientific">Corynebacterium comes</name>
    <dbReference type="NCBI Taxonomy" id="2675218"/>
    <lineage>
        <taxon>Bacteria</taxon>
        <taxon>Bacillati</taxon>
        <taxon>Actinomycetota</taxon>
        <taxon>Actinomycetes</taxon>
        <taxon>Mycobacteriales</taxon>
        <taxon>Corynebacteriaceae</taxon>
        <taxon>Corynebacterium</taxon>
    </lineage>
</organism>
<keyword evidence="2 5" id="KW-0808">Transferase</keyword>